<protein>
    <submittedName>
        <fullName evidence="4">MlaD family protein</fullName>
    </submittedName>
</protein>
<proteinExistence type="predicted"/>
<feature type="transmembrane region" description="Helical" evidence="1">
    <location>
        <begin position="21"/>
        <end position="42"/>
    </location>
</feature>
<feature type="domain" description="Mce/MlaD" evidence="2">
    <location>
        <begin position="51"/>
        <end position="126"/>
    </location>
</feature>
<gene>
    <name evidence="4" type="ORF">Q7X28_05025</name>
</gene>
<evidence type="ECO:0000256" key="1">
    <source>
        <dbReference type="SAM" id="Phobius"/>
    </source>
</evidence>
<evidence type="ECO:0000259" key="3">
    <source>
        <dbReference type="Pfam" id="PF11887"/>
    </source>
</evidence>
<keyword evidence="1" id="KW-1133">Transmembrane helix</keyword>
<sequence>MSEKDVTKTYPERRRGARRSPVTMGAMGIVLLLMATASAFFIDRLPLIGAGTTYTALFSEAAGLLPNNEVRVAGVKVGTVQAVDLDTKAAKAKVTFRTKDVWLGENTSASIQIKTVLGQKYVALEPRGADRLDPKRPITDTTSPYDVVAAFSDASASIDKTDTKRLATSMRTLADAFRETPPNVRESLTGITRLSDTINKRDEELQRLLEQTGKTSKILADRSDTFRKLITDAGLLLTTLNQRQDDITRLLQTTQSLSATLTGIVRDNEQQIGPALTSLRQVVQLLQDNKKGLESTITLLAPFYKVYANVFGNGRWQESVVTNLTPPGLPVFPGARPPVRTDLLTNGGQK</sequence>
<keyword evidence="1" id="KW-0472">Membrane</keyword>
<dbReference type="InterPro" id="IPR052336">
    <property type="entry name" value="MlaD_Phospholipid_Transporter"/>
</dbReference>
<dbReference type="Pfam" id="PF02470">
    <property type="entry name" value="MlaD"/>
    <property type="match status" value="1"/>
</dbReference>
<dbReference type="PANTHER" id="PTHR33371">
    <property type="entry name" value="INTERMEMBRANE PHOSPHOLIPID TRANSPORT SYSTEM BINDING PROTEIN MLAD-RELATED"/>
    <property type="match status" value="1"/>
</dbReference>
<evidence type="ECO:0000259" key="2">
    <source>
        <dbReference type="Pfam" id="PF02470"/>
    </source>
</evidence>
<organism evidence="4 5">
    <name type="scientific">Tsukamurella strandjordii</name>
    <dbReference type="NCBI Taxonomy" id="147577"/>
    <lineage>
        <taxon>Bacteria</taxon>
        <taxon>Bacillati</taxon>
        <taxon>Actinomycetota</taxon>
        <taxon>Actinomycetes</taxon>
        <taxon>Mycobacteriales</taxon>
        <taxon>Tsukamurellaceae</taxon>
        <taxon>Tsukamurella</taxon>
    </lineage>
</organism>
<dbReference type="AlphaFoldDB" id="A0AA90SKP6"/>
<dbReference type="GO" id="GO:0005576">
    <property type="term" value="C:extracellular region"/>
    <property type="evidence" value="ECO:0007669"/>
    <property type="project" value="TreeGrafter"/>
</dbReference>
<feature type="domain" description="Mammalian cell entry C-terminal" evidence="3">
    <location>
        <begin position="130"/>
        <end position="323"/>
    </location>
</feature>
<dbReference type="PANTHER" id="PTHR33371:SF18">
    <property type="entry name" value="MCE-FAMILY PROTEIN MCE3C"/>
    <property type="match status" value="1"/>
</dbReference>
<dbReference type="Pfam" id="PF11887">
    <property type="entry name" value="Mce4_CUP1"/>
    <property type="match status" value="1"/>
</dbReference>
<comment type="caution">
    <text evidence="4">The sequence shown here is derived from an EMBL/GenBank/DDBJ whole genome shotgun (WGS) entry which is preliminary data.</text>
</comment>
<reference evidence="4" key="1">
    <citation type="submission" date="2023-08" db="EMBL/GenBank/DDBJ databases">
        <title>The draft genome of Tsukamurella strandjordii strain 050030.</title>
        <authorList>
            <person name="Zhao F."/>
            <person name="Feng Y."/>
            <person name="Zong Z."/>
        </authorList>
    </citation>
    <scope>NUCLEOTIDE SEQUENCE</scope>
    <source>
        <strain evidence="4">050030</strain>
    </source>
</reference>
<dbReference type="EMBL" id="JAUTIX010000002">
    <property type="protein sequence ID" value="MDP0397282.1"/>
    <property type="molecule type" value="Genomic_DNA"/>
</dbReference>
<dbReference type="PRINTS" id="PR01782">
    <property type="entry name" value="MCEVIRFACTOR"/>
</dbReference>
<dbReference type="RefSeq" id="WP_220658745.1">
    <property type="nucleotide sequence ID" value="NZ_BAAAII010000005.1"/>
</dbReference>
<dbReference type="InterPro" id="IPR003399">
    <property type="entry name" value="Mce/MlaD"/>
</dbReference>
<dbReference type="NCBIfam" id="TIGR00996">
    <property type="entry name" value="Mtu_fam_mce"/>
    <property type="match status" value="1"/>
</dbReference>
<keyword evidence="5" id="KW-1185">Reference proteome</keyword>
<dbReference type="InterPro" id="IPR024516">
    <property type="entry name" value="Mce_C"/>
</dbReference>
<name>A0AA90SKP6_9ACTN</name>
<evidence type="ECO:0000313" key="4">
    <source>
        <dbReference type="EMBL" id="MDP0397282.1"/>
    </source>
</evidence>
<evidence type="ECO:0000313" key="5">
    <source>
        <dbReference type="Proteomes" id="UP001178281"/>
    </source>
</evidence>
<dbReference type="Proteomes" id="UP001178281">
    <property type="component" value="Unassembled WGS sequence"/>
</dbReference>
<accession>A0AA90SKP6</accession>
<dbReference type="InterPro" id="IPR005693">
    <property type="entry name" value="Mce"/>
</dbReference>
<keyword evidence="1" id="KW-0812">Transmembrane</keyword>